<dbReference type="Gene3D" id="2.40.128.110">
    <property type="entry name" value="Lipid/polyisoprenoid-binding, YceI-like"/>
    <property type="match status" value="1"/>
</dbReference>
<protein>
    <submittedName>
        <fullName evidence="3">YceI family protein</fullName>
    </submittedName>
</protein>
<dbReference type="Proteomes" id="UP001485459">
    <property type="component" value="Chromosome"/>
</dbReference>
<dbReference type="InterPro" id="IPR036761">
    <property type="entry name" value="TTHA0802/YceI-like_sf"/>
</dbReference>
<keyword evidence="4" id="KW-1185">Reference proteome</keyword>
<evidence type="ECO:0000259" key="2">
    <source>
        <dbReference type="SMART" id="SM00867"/>
    </source>
</evidence>
<feature type="chain" id="PRO_5047000225" evidence="1">
    <location>
        <begin position="20"/>
        <end position="190"/>
    </location>
</feature>
<dbReference type="PANTHER" id="PTHR34406">
    <property type="entry name" value="PROTEIN YCEI"/>
    <property type="match status" value="1"/>
</dbReference>
<proteinExistence type="predicted"/>
<evidence type="ECO:0000313" key="4">
    <source>
        <dbReference type="Proteomes" id="UP001485459"/>
    </source>
</evidence>
<dbReference type="RefSeq" id="WP_341837929.1">
    <property type="nucleotide sequence ID" value="NZ_CP149822.1"/>
</dbReference>
<evidence type="ECO:0000313" key="3">
    <source>
        <dbReference type="EMBL" id="WZN43107.1"/>
    </source>
</evidence>
<dbReference type="SUPFAM" id="SSF101874">
    <property type="entry name" value="YceI-like"/>
    <property type="match status" value="1"/>
</dbReference>
<dbReference type="SMART" id="SM00867">
    <property type="entry name" value="YceI"/>
    <property type="match status" value="1"/>
</dbReference>
<dbReference type="PANTHER" id="PTHR34406:SF1">
    <property type="entry name" value="PROTEIN YCEI"/>
    <property type="match status" value="1"/>
</dbReference>
<dbReference type="InterPro" id="IPR007372">
    <property type="entry name" value="Lipid/polyisoprenoid-bd_YceI"/>
</dbReference>
<feature type="domain" description="Lipid/polyisoprenoid-binding YceI-like" evidence="2">
    <location>
        <begin position="22"/>
        <end position="188"/>
    </location>
</feature>
<evidence type="ECO:0000256" key="1">
    <source>
        <dbReference type="SAM" id="SignalP"/>
    </source>
</evidence>
<sequence>MKKVMSLLLAMAVSVGAFAQSTWKSDGAHSQLKFDIQHLGLSTVSGSFTKFEAAVSASKADFSDGVFTLTAETGSINTGIEQRDNHLKSPDFFDAATNANLTFKSSSLKSLGNGKYSITGDLTLHGVTKPVTLELWYRGTIENPMSKKPTAGFRVTGSIKRSDFNIGAKFPAQMLSDEVNIIADGEFVKQ</sequence>
<dbReference type="EMBL" id="CP149822">
    <property type="protein sequence ID" value="WZN43107.1"/>
    <property type="molecule type" value="Genomic_DNA"/>
</dbReference>
<organism evidence="3 4">
    <name type="scientific">Chitinophaga pollutisoli</name>
    <dbReference type="NCBI Taxonomy" id="3133966"/>
    <lineage>
        <taxon>Bacteria</taxon>
        <taxon>Pseudomonadati</taxon>
        <taxon>Bacteroidota</taxon>
        <taxon>Chitinophagia</taxon>
        <taxon>Chitinophagales</taxon>
        <taxon>Chitinophagaceae</taxon>
        <taxon>Chitinophaga</taxon>
    </lineage>
</organism>
<dbReference type="Pfam" id="PF04264">
    <property type="entry name" value="YceI"/>
    <property type="match status" value="1"/>
</dbReference>
<name>A0ABZ2YUM3_9BACT</name>
<accession>A0ABZ2YUM3</accession>
<keyword evidence="1" id="KW-0732">Signal</keyword>
<gene>
    <name evidence="3" type="ORF">WJU16_08685</name>
</gene>
<reference evidence="4" key="1">
    <citation type="submission" date="2024-03" db="EMBL/GenBank/DDBJ databases">
        <title>Chitinophaga horti sp. nov., isolated from garden soil.</title>
        <authorList>
            <person name="Lee D.S."/>
            <person name="Han D.M."/>
            <person name="Baek J.H."/>
            <person name="Choi D.G."/>
            <person name="Jeon J.H."/>
            <person name="Jeon C.O."/>
        </authorList>
    </citation>
    <scope>NUCLEOTIDE SEQUENCE [LARGE SCALE GENOMIC DNA]</scope>
    <source>
        <strain evidence="4">GPA1</strain>
    </source>
</reference>
<feature type="signal peptide" evidence="1">
    <location>
        <begin position="1"/>
        <end position="19"/>
    </location>
</feature>